<accession>A0A198UQA9</accession>
<dbReference type="GO" id="GO:0032196">
    <property type="term" value="P:transposition"/>
    <property type="evidence" value="ECO:0007669"/>
    <property type="project" value="UniProtKB-KW"/>
</dbReference>
<feature type="domain" description="Transposase putative helix-turn-helix" evidence="8">
    <location>
        <begin position="1"/>
        <end position="45"/>
    </location>
</feature>
<dbReference type="AlphaFoldDB" id="A0A198UQA9"/>
<evidence type="ECO:0000259" key="8">
    <source>
        <dbReference type="Pfam" id="PF12323"/>
    </source>
</evidence>
<protein>
    <submittedName>
        <fullName evidence="9">Transposase</fullName>
    </submittedName>
</protein>
<name>A0A198UQA9_MORCA</name>
<evidence type="ECO:0000256" key="6">
    <source>
        <dbReference type="ARBA" id="ARBA00023172"/>
    </source>
</evidence>
<dbReference type="PATRIC" id="fig|480.237.peg.1675"/>
<keyword evidence="5" id="KW-0238">DNA-binding</keyword>
<dbReference type="Proteomes" id="UP000078228">
    <property type="component" value="Unassembled WGS sequence"/>
</dbReference>
<dbReference type="EMBL" id="LXHC01000001">
    <property type="protein sequence ID" value="OAU98459.1"/>
    <property type="molecule type" value="Genomic_DNA"/>
</dbReference>
<reference evidence="9 10" key="1">
    <citation type="journal article" date="2016" name="Genome Biol. Evol.">
        <title>Comparative Genomic Analyses of the Moraxella catarrhalis Serosensitive and Seroresistant Lineages Demonstrate Their Independent Evolution.</title>
        <authorList>
            <person name="Earl J.P."/>
            <person name="de Vries S.P."/>
            <person name="Ahmed A."/>
            <person name="Powell E."/>
            <person name="Schultz M.P."/>
            <person name="Hermans P.W."/>
            <person name="Hill D.J."/>
            <person name="Zhou Z."/>
            <person name="Constantinidou C.I."/>
            <person name="Hu F.Z."/>
            <person name="Bootsma H.J."/>
            <person name="Ehrlich G.D."/>
        </authorList>
    </citation>
    <scope>NUCLEOTIDE SEQUENCE [LARGE SCALE GENOMIC DNA]</scope>
    <source>
        <strain evidence="9 10">Z7542</strain>
    </source>
</reference>
<evidence type="ECO:0000259" key="7">
    <source>
        <dbReference type="Pfam" id="PF01385"/>
    </source>
</evidence>
<keyword evidence="6" id="KW-0233">DNA recombination</keyword>
<keyword evidence="4" id="KW-0862">Zinc</keyword>
<dbReference type="GO" id="GO:0046872">
    <property type="term" value="F:metal ion binding"/>
    <property type="evidence" value="ECO:0007669"/>
    <property type="project" value="UniProtKB-KW"/>
</dbReference>
<evidence type="ECO:0000256" key="2">
    <source>
        <dbReference type="ARBA" id="ARBA00022578"/>
    </source>
</evidence>
<keyword evidence="10" id="KW-1185">Reference proteome</keyword>
<gene>
    <name evidence="9" type="ORF">AO384_0043</name>
</gene>
<sequence length="322" mass="36916">MLKAYKYRIYPNSEQALLIEKHFGCSRFVFNWALALQQRYYAMFGKSLSRSKIQSQLVKKKKTGKFAWLNEVNSQSLLNALLNVHTAFTNFFKSRAKFPRFKSKKIPRKSYQCPQHCTINFKQGIINLPKIKGIKTVFSREFVGNIKTVTISIKTVTISKTATGKYYASVLVENTDILPTPTTIEPSLTVGIDLGISHLLNLSDGSKFDNPKHLAKASQRLAIQQKIFARKQKQSKNHQKQKLAVARIHEKVRHQRLDIHHKITHKLICENQATSYAIEDLAVKNMVKNRKLAKAIHDVGLGQFVTLLTYKANWYGKSELVW</sequence>
<evidence type="ECO:0000313" key="9">
    <source>
        <dbReference type="EMBL" id="OAU98459.1"/>
    </source>
</evidence>
<dbReference type="InterPro" id="IPR010095">
    <property type="entry name" value="Cas12f1-like_TNB"/>
</dbReference>
<keyword evidence="3" id="KW-0479">Metal-binding</keyword>
<dbReference type="GO" id="GO:0006310">
    <property type="term" value="P:DNA recombination"/>
    <property type="evidence" value="ECO:0007669"/>
    <property type="project" value="UniProtKB-KW"/>
</dbReference>
<dbReference type="NCBIfam" id="NF040570">
    <property type="entry name" value="guided_TnpB"/>
    <property type="match status" value="1"/>
</dbReference>
<comment type="caution">
    <text evidence="9">The sequence shown here is derived from an EMBL/GenBank/DDBJ whole genome shotgun (WGS) entry which is preliminary data.</text>
</comment>
<comment type="similarity">
    <text evidence="1">In the C-terminal section; belongs to the transposase 35 family.</text>
</comment>
<dbReference type="NCBIfam" id="TIGR01766">
    <property type="entry name" value="IS200/IS605 family accessory protein TnpB-like domain"/>
    <property type="match status" value="1"/>
</dbReference>
<dbReference type="Pfam" id="PF01385">
    <property type="entry name" value="OrfB_IS605"/>
    <property type="match status" value="1"/>
</dbReference>
<evidence type="ECO:0000256" key="1">
    <source>
        <dbReference type="ARBA" id="ARBA00008761"/>
    </source>
</evidence>
<feature type="domain" description="Probable transposase IS891/IS1136/IS1341" evidence="7">
    <location>
        <begin position="170"/>
        <end position="290"/>
    </location>
</feature>
<evidence type="ECO:0000256" key="5">
    <source>
        <dbReference type="ARBA" id="ARBA00023125"/>
    </source>
</evidence>
<dbReference type="RefSeq" id="WP_227512551.1">
    <property type="nucleotide sequence ID" value="NZ_LXHC01000001.1"/>
</dbReference>
<dbReference type="Pfam" id="PF12323">
    <property type="entry name" value="HTH_OrfB_IS605"/>
    <property type="match status" value="1"/>
</dbReference>
<dbReference type="InterPro" id="IPR001959">
    <property type="entry name" value="Transposase"/>
</dbReference>
<proteinExistence type="inferred from homology"/>
<dbReference type="InterPro" id="IPR021027">
    <property type="entry name" value="Transposase_put_HTH"/>
</dbReference>
<evidence type="ECO:0000256" key="3">
    <source>
        <dbReference type="ARBA" id="ARBA00022723"/>
    </source>
</evidence>
<keyword evidence="2" id="KW-0815">Transposition</keyword>
<evidence type="ECO:0000313" key="10">
    <source>
        <dbReference type="Proteomes" id="UP000078228"/>
    </source>
</evidence>
<organism evidence="9 10">
    <name type="scientific">Moraxella catarrhalis</name>
    <name type="common">Branhamella catarrhalis</name>
    <dbReference type="NCBI Taxonomy" id="480"/>
    <lineage>
        <taxon>Bacteria</taxon>
        <taxon>Pseudomonadati</taxon>
        <taxon>Pseudomonadota</taxon>
        <taxon>Gammaproteobacteria</taxon>
        <taxon>Moraxellales</taxon>
        <taxon>Moraxellaceae</taxon>
        <taxon>Moraxella</taxon>
    </lineage>
</organism>
<dbReference type="GO" id="GO:0003677">
    <property type="term" value="F:DNA binding"/>
    <property type="evidence" value="ECO:0007669"/>
    <property type="project" value="UniProtKB-KW"/>
</dbReference>
<evidence type="ECO:0000256" key="4">
    <source>
        <dbReference type="ARBA" id="ARBA00022833"/>
    </source>
</evidence>